<dbReference type="EMBL" id="FNUZ01000002">
    <property type="protein sequence ID" value="SEG00808.1"/>
    <property type="molecule type" value="Genomic_DNA"/>
</dbReference>
<keyword evidence="1" id="KW-0732">Signal</keyword>
<name>A0A1H5WN91_9RHOB</name>
<gene>
    <name evidence="2" type="ORF">SAMN04488045_1512</name>
</gene>
<keyword evidence="3" id="KW-1185">Reference proteome</keyword>
<dbReference type="RefSeq" id="WP_103909843.1">
    <property type="nucleotide sequence ID" value="NZ_FNUZ01000002.1"/>
</dbReference>
<feature type="chain" id="PRO_5009288488" evidence="1">
    <location>
        <begin position="23"/>
        <end position="120"/>
    </location>
</feature>
<protein>
    <submittedName>
        <fullName evidence="2">Uncharacterized protein</fullName>
    </submittedName>
</protein>
<dbReference type="AlphaFoldDB" id="A0A1H5WN91"/>
<evidence type="ECO:0000313" key="3">
    <source>
        <dbReference type="Proteomes" id="UP000236752"/>
    </source>
</evidence>
<evidence type="ECO:0000256" key="1">
    <source>
        <dbReference type="SAM" id="SignalP"/>
    </source>
</evidence>
<organism evidence="2 3">
    <name type="scientific">Thalassococcus halodurans</name>
    <dbReference type="NCBI Taxonomy" id="373675"/>
    <lineage>
        <taxon>Bacteria</taxon>
        <taxon>Pseudomonadati</taxon>
        <taxon>Pseudomonadota</taxon>
        <taxon>Alphaproteobacteria</taxon>
        <taxon>Rhodobacterales</taxon>
        <taxon>Roseobacteraceae</taxon>
        <taxon>Thalassococcus</taxon>
    </lineage>
</organism>
<proteinExistence type="predicted"/>
<reference evidence="2 3" key="1">
    <citation type="submission" date="2016-10" db="EMBL/GenBank/DDBJ databases">
        <authorList>
            <person name="de Groot N.N."/>
        </authorList>
    </citation>
    <scope>NUCLEOTIDE SEQUENCE [LARGE SCALE GENOMIC DNA]</scope>
    <source>
        <strain evidence="2 3">DSM 26915</strain>
    </source>
</reference>
<dbReference type="Proteomes" id="UP000236752">
    <property type="component" value="Unassembled WGS sequence"/>
</dbReference>
<evidence type="ECO:0000313" key="2">
    <source>
        <dbReference type="EMBL" id="SEG00808.1"/>
    </source>
</evidence>
<accession>A0A1H5WN91</accession>
<dbReference type="OrthoDB" id="7876140at2"/>
<feature type="signal peptide" evidence="1">
    <location>
        <begin position="1"/>
        <end position="22"/>
    </location>
</feature>
<sequence length="120" mass="12669">MSVSFRLPLIAGLIALPALAHAESLTCAFDTECLDAEACNATDYEVTFGALDDRWLMSSIAGERPFDQLAEEDGGRAFVSPNTNGAVGLLQIGPDGSSNYVEIGIAFPYRASYSGQCTPS</sequence>